<dbReference type="InterPro" id="IPR042042">
    <property type="entry name" value="Tip20p_domB"/>
</dbReference>
<evidence type="ECO:0000313" key="1">
    <source>
        <dbReference type="EMBL" id="KAL0490207.1"/>
    </source>
</evidence>
<dbReference type="PANTHER" id="PTHR13520">
    <property type="entry name" value="RAD50-INTERACTING PROTEIN 1 RINT-1"/>
    <property type="match status" value="1"/>
</dbReference>
<dbReference type="GO" id="GO:0070939">
    <property type="term" value="C:Dsl1/NZR complex"/>
    <property type="evidence" value="ECO:0007669"/>
    <property type="project" value="InterPro"/>
</dbReference>
<keyword evidence="2" id="KW-1185">Reference proteome</keyword>
<name>A0AAW2ZNG0_9EUKA</name>
<proteinExistence type="predicted"/>
<organism evidence="1 2">
    <name type="scientific">Acrasis kona</name>
    <dbReference type="NCBI Taxonomy" id="1008807"/>
    <lineage>
        <taxon>Eukaryota</taxon>
        <taxon>Discoba</taxon>
        <taxon>Heterolobosea</taxon>
        <taxon>Tetramitia</taxon>
        <taxon>Eutetramitia</taxon>
        <taxon>Acrasidae</taxon>
        <taxon>Acrasis</taxon>
    </lineage>
</organism>
<evidence type="ECO:0000313" key="2">
    <source>
        <dbReference type="Proteomes" id="UP001431209"/>
    </source>
</evidence>
<dbReference type="GO" id="GO:0006890">
    <property type="term" value="P:retrograde vesicle-mediated transport, Golgi to endoplasmic reticulum"/>
    <property type="evidence" value="ECO:0007669"/>
    <property type="project" value="InterPro"/>
</dbReference>
<protein>
    <submittedName>
        <fullName evidence="1">RAD50-interacting protein Rint</fullName>
    </submittedName>
</protein>
<gene>
    <name evidence="1" type="ORF">AKO1_006546</name>
</gene>
<dbReference type="GO" id="GO:0060628">
    <property type="term" value="P:regulation of ER to Golgi vesicle-mediated transport"/>
    <property type="evidence" value="ECO:0007669"/>
    <property type="project" value="TreeGrafter"/>
</dbReference>
<reference evidence="1 2" key="1">
    <citation type="submission" date="2024-03" db="EMBL/GenBank/DDBJ databases">
        <title>The Acrasis kona genome and developmental transcriptomes reveal deep origins of eukaryotic multicellular pathways.</title>
        <authorList>
            <person name="Sheikh S."/>
            <person name="Fu C.-J."/>
            <person name="Brown M.W."/>
            <person name="Baldauf S.L."/>
        </authorList>
    </citation>
    <scope>NUCLEOTIDE SEQUENCE [LARGE SCALE GENOMIC DNA]</scope>
    <source>
        <strain evidence="1 2">ATCC MYA-3509</strain>
    </source>
</reference>
<dbReference type="PROSITE" id="PS51386">
    <property type="entry name" value="RINT1_TIP20"/>
    <property type="match status" value="1"/>
</dbReference>
<comment type="caution">
    <text evidence="1">The sequence shown here is derived from an EMBL/GenBank/DDBJ whole genome shotgun (WGS) entry which is preliminary data.</text>
</comment>
<dbReference type="PANTHER" id="PTHR13520:SF0">
    <property type="entry name" value="RAD50-INTERACTING PROTEIN 1"/>
    <property type="match status" value="1"/>
</dbReference>
<accession>A0AAW2ZNG0</accession>
<dbReference type="Proteomes" id="UP001431209">
    <property type="component" value="Unassembled WGS sequence"/>
</dbReference>
<dbReference type="EMBL" id="JAOPGA020001652">
    <property type="protein sequence ID" value="KAL0490207.1"/>
    <property type="molecule type" value="Genomic_DNA"/>
</dbReference>
<sequence>MKVFEQKSEKQDIWFINELVEPFLYRFKYHFYGDKKTNKIEKPEWVLSFVQKLISEYGFFIQSSITPIVQQVMNTYNVTFINPSASFTNQLIDQVVKKMSKSIKLVKNCNDDQQKTLFIHIINELVAFERNNHKVDQSIHSVLSKHIITDDVLSSWIQQDKQSTDLILVDKLKNHKPHSSVSLNELKPGSSAHVLVQVMSLLNERYSCIQQPEARFNIFEKNILTYFHRYKKELESQIDKHLANVFQQEQEWINYCSMINSSIYVSSVLRDWCDLDHIISMGHLAALDQLADEYYLLADLMTRRMVTTNMLENFKITIHNKYDPSHGDQFNVSQEMIKVIEMMCQQLNVIHRHVQLERFNMVWRWLANDVDLFLDKHFYKSAQGEQVKIDMNGLIKEVFGKYTNKPLNFAPKTKKFLSL</sequence>
<dbReference type="GO" id="GO:0006888">
    <property type="term" value="P:endoplasmic reticulum to Golgi vesicle-mediated transport"/>
    <property type="evidence" value="ECO:0007669"/>
    <property type="project" value="InterPro"/>
</dbReference>
<dbReference type="Pfam" id="PF04437">
    <property type="entry name" value="RINT1_TIP1"/>
    <property type="match status" value="1"/>
</dbReference>
<dbReference type="Gene3D" id="1.20.58.1420">
    <property type="entry name" value="Dsl1p vesicle tethering complex, Tip20p subunit, domain B"/>
    <property type="match status" value="1"/>
</dbReference>
<dbReference type="AlphaFoldDB" id="A0AAW2ZNG0"/>
<dbReference type="InterPro" id="IPR007528">
    <property type="entry name" value="RINT1_Tip20"/>
</dbReference>